<keyword evidence="7" id="KW-0653">Protein transport</keyword>
<dbReference type="GO" id="GO:0045505">
    <property type="term" value="F:dynein intermediate chain binding"/>
    <property type="evidence" value="ECO:0007669"/>
    <property type="project" value="TreeGrafter"/>
</dbReference>
<dbReference type="PROSITE" id="PS01239">
    <property type="entry name" value="DYNEIN_LIGHT_1"/>
    <property type="match status" value="1"/>
</dbReference>
<dbReference type="STRING" id="5078.A0A135LX51"/>
<dbReference type="RefSeq" id="XP_040652075.1">
    <property type="nucleotide sequence ID" value="XM_040788303.1"/>
</dbReference>
<evidence type="ECO:0000256" key="3">
    <source>
        <dbReference type="ARBA" id="ARBA00010156"/>
    </source>
</evidence>
<evidence type="ECO:0000256" key="5">
    <source>
        <dbReference type="ARBA" id="ARBA00022701"/>
    </source>
</evidence>
<keyword evidence="7" id="KW-0539">Nucleus</keyword>
<dbReference type="SMART" id="SM01375">
    <property type="entry name" value="Dynein_light"/>
    <property type="match status" value="1"/>
</dbReference>
<keyword evidence="6" id="KW-0243">Dynein</keyword>
<keyword evidence="7" id="KW-0906">Nuclear pore complex</keyword>
<reference evidence="12 13" key="1">
    <citation type="journal article" date="2016" name="BMC Genomics">
        <title>Genome sequencing and secondary metabolism of the postharvest pathogen Penicillium griseofulvum.</title>
        <authorList>
            <person name="Banani H."/>
            <person name="Marcet-Houben M."/>
            <person name="Ballester A.R."/>
            <person name="Abbruscato P."/>
            <person name="Gonzalez-Candelas L."/>
            <person name="Gabaldon T."/>
            <person name="Spadaro D."/>
        </authorList>
    </citation>
    <scope>NUCLEOTIDE SEQUENCE [LARGE SCALE GENOMIC DNA]</scope>
    <source>
        <strain evidence="12 13">PG3</strain>
    </source>
</reference>
<evidence type="ECO:0000256" key="11">
    <source>
        <dbReference type="SAM" id="MobiDB-lite"/>
    </source>
</evidence>
<keyword evidence="8" id="KW-0505">Motor protein</keyword>
<accession>A0A135LX51</accession>
<dbReference type="Proteomes" id="UP000070168">
    <property type="component" value="Unassembled WGS sequence"/>
</dbReference>
<keyword evidence="13" id="KW-1185">Reference proteome</keyword>
<proteinExistence type="inferred from homology"/>
<evidence type="ECO:0000256" key="4">
    <source>
        <dbReference type="ARBA" id="ARBA00022490"/>
    </source>
</evidence>
<keyword evidence="7" id="KW-0509">mRNA transport</keyword>
<dbReference type="CDD" id="cd21452">
    <property type="entry name" value="DLC-like_DYNLL1_DYNLL2"/>
    <property type="match status" value="1"/>
</dbReference>
<name>A0A135LX51_PENPA</name>
<gene>
    <name evidence="12" type="ORF">PGRI_005900</name>
</gene>
<comment type="subcellular location">
    <subcellularLocation>
        <location evidence="1">Cytoplasm</location>
        <location evidence="1">Cytoskeleton</location>
    </subcellularLocation>
    <subcellularLocation>
        <location evidence="2">Nucleus</location>
        <location evidence="2">Nuclear pore complex</location>
    </subcellularLocation>
</comment>
<dbReference type="FunFam" id="3.30.740.10:FF:000001">
    <property type="entry name" value="Dynein light chain"/>
    <property type="match status" value="1"/>
</dbReference>
<evidence type="ECO:0000256" key="2">
    <source>
        <dbReference type="ARBA" id="ARBA00004567"/>
    </source>
</evidence>
<keyword evidence="9" id="KW-0206">Cytoskeleton</keyword>
<dbReference type="InterPro" id="IPR001372">
    <property type="entry name" value="Dynein_light_chain_typ-1/2"/>
</dbReference>
<dbReference type="GO" id="GO:0043935">
    <property type="term" value="P:sexual sporulation resulting in formation of a cellular spore"/>
    <property type="evidence" value="ECO:0007669"/>
    <property type="project" value="UniProtKB-ARBA"/>
</dbReference>
<dbReference type="Gene3D" id="3.30.740.10">
    <property type="entry name" value="Protein Inhibitor Of Neuronal Nitric Oxide Synthase"/>
    <property type="match status" value="1"/>
</dbReference>
<dbReference type="SUPFAM" id="SSF54648">
    <property type="entry name" value="DLC"/>
    <property type="match status" value="1"/>
</dbReference>
<dbReference type="PANTHER" id="PTHR11886">
    <property type="entry name" value="DYNEIN LIGHT CHAIN"/>
    <property type="match status" value="1"/>
</dbReference>
<dbReference type="EMBL" id="LHQR01000014">
    <property type="protein sequence ID" value="KXG53540.1"/>
    <property type="molecule type" value="Genomic_DNA"/>
</dbReference>
<dbReference type="PANTHER" id="PTHR11886:SF35">
    <property type="entry name" value="DYNEIN LIGHT CHAIN"/>
    <property type="match status" value="1"/>
</dbReference>
<dbReference type="InterPro" id="IPR019763">
    <property type="entry name" value="Dynein_light_1/2_CS"/>
</dbReference>
<evidence type="ECO:0000256" key="6">
    <source>
        <dbReference type="ARBA" id="ARBA00023017"/>
    </source>
</evidence>
<sequence length="217" mass="24931">MALPPAEKKEPMEAQIKSVDMTEDMQQEAIALAIEAMEKFRDIAQYIKKEFDSRKGASWHCVVGRNFGSFVTHETKHFIYFYLGHCAILLFKTQTRVDPVPEVISTEFSSQLEGYEHVRAYCYNCQHWNGHCITRWPFFTVCFIPLIPLAMHKYKEVQCYTCRFTQDLRDRPDITPDTRPPAGMQYGIQPPPGAQGGWQQQPPLQPPPQAQGGLGYK</sequence>
<dbReference type="GO" id="GO:0030473">
    <property type="term" value="P:nuclear migration along microtubule"/>
    <property type="evidence" value="ECO:0007669"/>
    <property type="project" value="UniProtKB-ARBA"/>
</dbReference>
<comment type="caution">
    <text evidence="12">The sequence shown here is derived from an EMBL/GenBank/DDBJ whole genome shotgun (WGS) entry which is preliminary data.</text>
</comment>
<dbReference type="OrthoDB" id="10033309at2759"/>
<keyword evidence="7" id="KW-0811">Translocation</keyword>
<keyword evidence="7" id="KW-0813">Transport</keyword>
<keyword evidence="4" id="KW-0963">Cytoplasm</keyword>
<dbReference type="GeneID" id="63703603"/>
<feature type="region of interest" description="Disordered" evidence="11">
    <location>
        <begin position="171"/>
        <end position="217"/>
    </location>
</feature>
<evidence type="ECO:0000256" key="10">
    <source>
        <dbReference type="ARBA" id="ARBA00055833"/>
    </source>
</evidence>
<dbReference type="GO" id="GO:0048468">
    <property type="term" value="P:cell development"/>
    <property type="evidence" value="ECO:0007669"/>
    <property type="project" value="UniProtKB-ARBA"/>
</dbReference>
<organism evidence="12 13">
    <name type="scientific">Penicillium patulum</name>
    <name type="common">Penicillium griseofulvum</name>
    <dbReference type="NCBI Taxonomy" id="5078"/>
    <lineage>
        <taxon>Eukaryota</taxon>
        <taxon>Fungi</taxon>
        <taxon>Dikarya</taxon>
        <taxon>Ascomycota</taxon>
        <taxon>Pezizomycotina</taxon>
        <taxon>Eurotiomycetes</taxon>
        <taxon>Eurotiomycetidae</taxon>
        <taxon>Eurotiales</taxon>
        <taxon>Aspergillaceae</taxon>
        <taxon>Penicillium</taxon>
    </lineage>
</organism>
<evidence type="ECO:0000256" key="8">
    <source>
        <dbReference type="ARBA" id="ARBA00023175"/>
    </source>
</evidence>
<dbReference type="AlphaFoldDB" id="A0A135LX51"/>
<protein>
    <submittedName>
        <fullName evidence="12">Dynein light chain, type 1/2</fullName>
    </submittedName>
</protein>
<dbReference type="GO" id="GO:0005874">
    <property type="term" value="C:microtubule"/>
    <property type="evidence" value="ECO:0007669"/>
    <property type="project" value="UniProtKB-KW"/>
</dbReference>
<dbReference type="GO" id="GO:0005868">
    <property type="term" value="C:cytoplasmic dynein complex"/>
    <property type="evidence" value="ECO:0007669"/>
    <property type="project" value="TreeGrafter"/>
</dbReference>
<evidence type="ECO:0000313" key="12">
    <source>
        <dbReference type="EMBL" id="KXG53540.1"/>
    </source>
</evidence>
<dbReference type="OMA" id="THVEDMF"/>
<dbReference type="GO" id="GO:0005643">
    <property type="term" value="C:nuclear pore"/>
    <property type="evidence" value="ECO:0007669"/>
    <property type="project" value="UniProtKB-SubCell"/>
</dbReference>
<evidence type="ECO:0000256" key="1">
    <source>
        <dbReference type="ARBA" id="ARBA00004245"/>
    </source>
</evidence>
<comment type="similarity">
    <text evidence="3">Belongs to the dynein light chain family.</text>
</comment>
<dbReference type="Pfam" id="PF01221">
    <property type="entry name" value="Dynein_light"/>
    <property type="match status" value="1"/>
</dbReference>
<comment type="function">
    <text evidence="10">Acts as one of several non-catalytic accessory components of the cytoplasmic dynein complex that are thought to be involved in linking dynein to cargos and to adapter proteins that regulate dynein function. Cytoplasmic dynein 1 acts as a motor for the intracellular retrograde motility of vesicles and organelles along microtubules. May play a role in changing or maintaining the spatial distribution of cytoskeletal structures. Also a component of the nuclear pore complex.</text>
</comment>
<evidence type="ECO:0000313" key="13">
    <source>
        <dbReference type="Proteomes" id="UP000070168"/>
    </source>
</evidence>
<dbReference type="InterPro" id="IPR037177">
    <property type="entry name" value="DLC_sf"/>
</dbReference>
<keyword evidence="5" id="KW-0493">Microtubule</keyword>
<evidence type="ECO:0000256" key="7">
    <source>
        <dbReference type="ARBA" id="ARBA00023132"/>
    </source>
</evidence>
<evidence type="ECO:0000256" key="9">
    <source>
        <dbReference type="ARBA" id="ARBA00023212"/>
    </source>
</evidence>